<dbReference type="AlphaFoldDB" id="A0A0D7A2W0"/>
<dbReference type="GO" id="GO:0000978">
    <property type="term" value="F:RNA polymerase II cis-regulatory region sequence-specific DNA binding"/>
    <property type="evidence" value="ECO:0007669"/>
    <property type="project" value="TreeGrafter"/>
</dbReference>
<dbReference type="GO" id="GO:0000122">
    <property type="term" value="P:negative regulation of transcription by RNA polymerase II"/>
    <property type="evidence" value="ECO:0007669"/>
    <property type="project" value="TreeGrafter"/>
</dbReference>
<dbReference type="GO" id="GO:0008270">
    <property type="term" value="F:zinc ion binding"/>
    <property type="evidence" value="ECO:0007669"/>
    <property type="project" value="UniProtKB-KW"/>
</dbReference>
<keyword evidence="9" id="KW-1185">Reference proteome</keyword>
<keyword evidence="4" id="KW-0862">Zinc</keyword>
<accession>A0A0D7A2W0</accession>
<evidence type="ECO:0000259" key="7">
    <source>
        <dbReference type="PROSITE" id="PS50114"/>
    </source>
</evidence>
<dbReference type="PROSITE" id="PS00344">
    <property type="entry name" value="GATA_ZN_FINGER_1"/>
    <property type="match status" value="1"/>
</dbReference>
<dbReference type="OrthoDB" id="515401at2759"/>
<dbReference type="Proteomes" id="UP000054144">
    <property type="component" value="Unassembled WGS sequence"/>
</dbReference>
<evidence type="ECO:0000256" key="6">
    <source>
        <dbReference type="PROSITE-ProRule" id="PRU00094"/>
    </source>
</evidence>
<keyword evidence="5" id="KW-0539">Nucleus</keyword>
<evidence type="ECO:0000256" key="1">
    <source>
        <dbReference type="ARBA" id="ARBA00004123"/>
    </source>
</evidence>
<dbReference type="PROSITE" id="PS50114">
    <property type="entry name" value="GATA_ZN_FINGER_2"/>
    <property type="match status" value="2"/>
</dbReference>
<evidence type="ECO:0000256" key="4">
    <source>
        <dbReference type="ARBA" id="ARBA00022833"/>
    </source>
</evidence>
<reference evidence="8 9" key="1">
    <citation type="journal article" date="2015" name="Fungal Genet. Biol.">
        <title>Evolution of novel wood decay mechanisms in Agaricales revealed by the genome sequences of Fistulina hepatica and Cylindrobasidium torrendii.</title>
        <authorList>
            <person name="Floudas D."/>
            <person name="Held B.W."/>
            <person name="Riley R."/>
            <person name="Nagy L.G."/>
            <person name="Koehler G."/>
            <person name="Ransdell A.S."/>
            <person name="Younus H."/>
            <person name="Chow J."/>
            <person name="Chiniquy J."/>
            <person name="Lipzen A."/>
            <person name="Tritt A."/>
            <person name="Sun H."/>
            <person name="Haridas S."/>
            <person name="LaButti K."/>
            <person name="Ohm R.A."/>
            <person name="Kues U."/>
            <person name="Blanchette R.A."/>
            <person name="Grigoriev I.V."/>
            <person name="Minto R.E."/>
            <person name="Hibbett D.S."/>
        </authorList>
    </citation>
    <scope>NUCLEOTIDE SEQUENCE [LARGE SCALE GENOMIC DNA]</scope>
    <source>
        <strain evidence="8 9">ATCC 64428</strain>
    </source>
</reference>
<feature type="non-terminal residue" evidence="8">
    <location>
        <position position="119"/>
    </location>
</feature>
<dbReference type="InterPro" id="IPR039355">
    <property type="entry name" value="Transcription_factor_GATA"/>
</dbReference>
<evidence type="ECO:0000256" key="2">
    <source>
        <dbReference type="ARBA" id="ARBA00022723"/>
    </source>
</evidence>
<dbReference type="InterPro" id="IPR000679">
    <property type="entry name" value="Znf_GATA"/>
</dbReference>
<evidence type="ECO:0000313" key="9">
    <source>
        <dbReference type="Proteomes" id="UP000054144"/>
    </source>
</evidence>
<evidence type="ECO:0000256" key="5">
    <source>
        <dbReference type="ARBA" id="ARBA00023242"/>
    </source>
</evidence>
<dbReference type="SMART" id="SM00401">
    <property type="entry name" value="ZnF_GATA"/>
    <property type="match status" value="2"/>
</dbReference>
<keyword evidence="2" id="KW-0479">Metal-binding</keyword>
<dbReference type="InterPro" id="IPR013088">
    <property type="entry name" value="Znf_NHR/GATA"/>
</dbReference>
<dbReference type="GO" id="GO:0045944">
    <property type="term" value="P:positive regulation of transcription by RNA polymerase II"/>
    <property type="evidence" value="ECO:0007669"/>
    <property type="project" value="TreeGrafter"/>
</dbReference>
<dbReference type="PANTHER" id="PTHR10071:SF281">
    <property type="entry name" value="BOX A-BINDING FACTOR-RELATED"/>
    <property type="match status" value="1"/>
</dbReference>
<name>A0A0D7A2W0_9AGAR</name>
<dbReference type="PANTHER" id="PTHR10071">
    <property type="entry name" value="TRANSCRIPTION FACTOR GATA FAMILY MEMBER"/>
    <property type="match status" value="1"/>
</dbReference>
<feature type="domain" description="GATA-type" evidence="7">
    <location>
        <begin position="68"/>
        <end position="119"/>
    </location>
</feature>
<evidence type="ECO:0000313" key="8">
    <source>
        <dbReference type="EMBL" id="KIY45070.1"/>
    </source>
</evidence>
<dbReference type="Gene3D" id="3.30.50.10">
    <property type="entry name" value="Erythroid Transcription Factor GATA-1, subunit A"/>
    <property type="match status" value="2"/>
</dbReference>
<dbReference type="PRINTS" id="PR00619">
    <property type="entry name" value="GATAZNFINGER"/>
</dbReference>
<feature type="domain" description="GATA-type" evidence="7">
    <location>
        <begin position="7"/>
        <end position="49"/>
    </location>
</feature>
<sequence length="119" mass="13547">PFPGPDPPGAKRCSHCNVTTTVWRRSPVTLEPLCNACGLYLQQRHKPRPKELIDADKEVTDDEIDDVHYTGPICSHCQSRKTSVWRRDKSGTRLCNACGVYARLRGKARPLHLRKNKIR</sequence>
<dbReference type="CDD" id="cd00202">
    <property type="entry name" value="ZnF_GATA"/>
    <property type="match status" value="2"/>
</dbReference>
<gene>
    <name evidence="8" type="ORF">FISHEDRAFT_16346</name>
</gene>
<feature type="non-terminal residue" evidence="8">
    <location>
        <position position="1"/>
    </location>
</feature>
<keyword evidence="3 6" id="KW-0863">Zinc-finger</keyword>
<comment type="subcellular location">
    <subcellularLocation>
        <location evidence="1">Nucleus</location>
    </subcellularLocation>
</comment>
<dbReference type="SUPFAM" id="SSF57716">
    <property type="entry name" value="Glucocorticoid receptor-like (DNA-binding domain)"/>
    <property type="match status" value="2"/>
</dbReference>
<dbReference type="GO" id="GO:0000981">
    <property type="term" value="F:DNA-binding transcription factor activity, RNA polymerase II-specific"/>
    <property type="evidence" value="ECO:0007669"/>
    <property type="project" value="TreeGrafter"/>
</dbReference>
<evidence type="ECO:0000256" key="3">
    <source>
        <dbReference type="ARBA" id="ARBA00022771"/>
    </source>
</evidence>
<protein>
    <recommendedName>
        <fullName evidence="7">GATA-type domain-containing protein</fullName>
    </recommendedName>
</protein>
<dbReference type="GO" id="GO:0005634">
    <property type="term" value="C:nucleus"/>
    <property type="evidence" value="ECO:0007669"/>
    <property type="project" value="UniProtKB-SubCell"/>
</dbReference>
<proteinExistence type="predicted"/>
<dbReference type="Pfam" id="PF00320">
    <property type="entry name" value="GATA"/>
    <property type="match status" value="2"/>
</dbReference>
<organism evidence="8 9">
    <name type="scientific">Fistulina hepatica ATCC 64428</name>
    <dbReference type="NCBI Taxonomy" id="1128425"/>
    <lineage>
        <taxon>Eukaryota</taxon>
        <taxon>Fungi</taxon>
        <taxon>Dikarya</taxon>
        <taxon>Basidiomycota</taxon>
        <taxon>Agaricomycotina</taxon>
        <taxon>Agaricomycetes</taxon>
        <taxon>Agaricomycetidae</taxon>
        <taxon>Agaricales</taxon>
        <taxon>Fistulinaceae</taxon>
        <taxon>Fistulina</taxon>
    </lineage>
</organism>
<dbReference type="EMBL" id="KN882062">
    <property type="protein sequence ID" value="KIY45070.1"/>
    <property type="molecule type" value="Genomic_DNA"/>
</dbReference>